<dbReference type="AlphaFoldDB" id="A0A061S1K7"/>
<feature type="non-terminal residue" evidence="2">
    <location>
        <position position="1"/>
    </location>
</feature>
<feature type="compositionally biased region" description="Acidic residues" evidence="1">
    <location>
        <begin position="101"/>
        <end position="117"/>
    </location>
</feature>
<reference evidence="2" key="1">
    <citation type="submission" date="2014-05" db="EMBL/GenBank/DDBJ databases">
        <title>The transcriptome of the halophilic microalga Tetraselmis sp. GSL018 isolated from the Great Salt Lake, Utah.</title>
        <authorList>
            <person name="Jinkerson R.E."/>
            <person name="D'Adamo S."/>
            <person name="Posewitz M.C."/>
        </authorList>
    </citation>
    <scope>NUCLEOTIDE SEQUENCE</scope>
    <source>
        <strain evidence="2">GSL018</strain>
    </source>
</reference>
<evidence type="ECO:0000313" key="2">
    <source>
        <dbReference type="EMBL" id="JAC76656.1"/>
    </source>
</evidence>
<feature type="region of interest" description="Disordered" evidence="1">
    <location>
        <begin position="101"/>
        <end position="141"/>
    </location>
</feature>
<evidence type="ECO:0000256" key="1">
    <source>
        <dbReference type="SAM" id="MobiDB-lite"/>
    </source>
</evidence>
<accession>A0A061S1K7</accession>
<feature type="non-terminal residue" evidence="2">
    <location>
        <position position="683"/>
    </location>
</feature>
<dbReference type="SUPFAM" id="SSF82171">
    <property type="entry name" value="DPP6 N-terminal domain-like"/>
    <property type="match status" value="1"/>
</dbReference>
<dbReference type="Gene3D" id="2.130.10.10">
    <property type="entry name" value="YVTN repeat-like/Quinoprotein amine dehydrogenase"/>
    <property type="match status" value="1"/>
</dbReference>
<feature type="region of interest" description="Disordered" evidence="1">
    <location>
        <begin position="38"/>
        <end position="71"/>
    </location>
</feature>
<dbReference type="EMBL" id="GBEZ01008908">
    <property type="protein sequence ID" value="JAC76656.1"/>
    <property type="molecule type" value="Transcribed_RNA"/>
</dbReference>
<organism evidence="2">
    <name type="scientific">Tetraselmis sp. GSL018</name>
    <dbReference type="NCBI Taxonomy" id="582737"/>
    <lineage>
        <taxon>Eukaryota</taxon>
        <taxon>Viridiplantae</taxon>
        <taxon>Chlorophyta</taxon>
        <taxon>core chlorophytes</taxon>
        <taxon>Chlorodendrophyceae</taxon>
        <taxon>Chlorodendrales</taxon>
        <taxon>Chlorodendraceae</taxon>
        <taxon>Tetraselmis</taxon>
    </lineage>
</organism>
<proteinExistence type="predicted"/>
<feature type="compositionally biased region" description="Basic and acidic residues" evidence="1">
    <location>
        <begin position="124"/>
        <end position="140"/>
    </location>
</feature>
<name>A0A061S1K7_9CHLO</name>
<dbReference type="InterPro" id="IPR015943">
    <property type="entry name" value="WD40/YVTN_repeat-like_dom_sf"/>
</dbReference>
<gene>
    <name evidence="2" type="ORF">TSPGSL018_19606</name>
</gene>
<sequence length="683" mass="75397">IQITLPRGRPRNKQHGGLPSWLRGRFKTAYCTASMADNNASSSRSFEGSQFPSSVDQQQPQTAAGSSRETDAELDFNALGVEGDVEAEDALLNFLGMNDDSDDSEFYTGDSEAEEDASQASSVEPDRESTEVAEETEHVGPRSVLQLQPIEYGMQSRVDHHQVADALSCQSFLDERMRWRSQLLLTTVHDPFRTSVASHWIDTRQTPTGLSALTAQEGIEIADISYSPYSITRSPSGQHIAVCGAKGCFSLFDAGPLMEVERCGEEAQEGLADQLEVRHLITGLIPGDAIAAHRDLRWVLPMVEQFNMNNSVRFCRLWGGERVIVACQFSEQFSELMQGHGGSGRPRNYAYVMNVPSPSGAARFAEQLSCVPEGLRPPAAPRGEDGTEPVRVRVLPVVVTLEGNSPSGALVMVMTAAIGPFSVELNCVSVSPDGRWIAVALDMLQLLLLRMGEGERSWHIEETIEVDISLGHSGLMPGEQSGAQYVDWNASSTMVAVTTDFTRRVFVYDVRERCLVGGSHFRQHDRPCLAIRWSPFDDGILAYAEAQERVYVMDVRSSSEEDPWGGCDKLRVPPSANGFPNKVNGLGWGGSRFEPQLFVATRRKLLRWPVAGTRWSSAVHRLYPPRFREAVAEFLRCAHADKQAERFGHAAGSTLKKPRAQPENDCRGARDQFGLWQLPKEVL</sequence>
<protein>
    <submittedName>
        <fullName evidence="2">Uncharacterized protein</fullName>
    </submittedName>
</protein>
<feature type="region of interest" description="Disordered" evidence="1">
    <location>
        <begin position="1"/>
        <end position="20"/>
    </location>
</feature>
<feature type="compositionally biased region" description="Polar residues" evidence="1">
    <location>
        <begin position="38"/>
        <end position="67"/>
    </location>
</feature>